<accession>E4ZRJ2</accession>
<dbReference type="EMBL" id="FP929116">
    <property type="protein sequence ID" value="CBX93839.1"/>
    <property type="molecule type" value="Genomic_DNA"/>
</dbReference>
<dbReference type="Proteomes" id="UP000002668">
    <property type="component" value="Genome"/>
</dbReference>
<name>E4ZRJ2_LEPMJ</name>
<protein>
    <submittedName>
        <fullName evidence="1">Predicted protein</fullName>
    </submittedName>
</protein>
<reference evidence="2" key="1">
    <citation type="journal article" date="2011" name="Nat. Commun.">
        <title>Effector diversification within compartments of the Leptosphaeria maculans genome affected by Repeat-Induced Point mutations.</title>
        <authorList>
            <person name="Rouxel T."/>
            <person name="Grandaubert J."/>
            <person name="Hane J.K."/>
            <person name="Hoede C."/>
            <person name="van de Wouw A.P."/>
            <person name="Couloux A."/>
            <person name="Dominguez V."/>
            <person name="Anthouard V."/>
            <person name="Bally P."/>
            <person name="Bourras S."/>
            <person name="Cozijnsen A.J."/>
            <person name="Ciuffetti L.M."/>
            <person name="Degrave A."/>
            <person name="Dilmaghani A."/>
            <person name="Duret L."/>
            <person name="Fudal I."/>
            <person name="Goodwin S.B."/>
            <person name="Gout L."/>
            <person name="Glaser N."/>
            <person name="Linglin J."/>
            <person name="Kema G.H.J."/>
            <person name="Lapalu N."/>
            <person name="Lawrence C.B."/>
            <person name="May K."/>
            <person name="Meyer M."/>
            <person name="Ollivier B."/>
            <person name="Poulain J."/>
            <person name="Schoch C.L."/>
            <person name="Simon A."/>
            <person name="Spatafora J.W."/>
            <person name="Stachowiak A."/>
            <person name="Turgeon B.G."/>
            <person name="Tyler B.M."/>
            <person name="Vincent D."/>
            <person name="Weissenbach J."/>
            <person name="Amselem J."/>
            <person name="Quesneville H."/>
            <person name="Oliver R.P."/>
            <person name="Wincker P."/>
            <person name="Balesdent M.-H."/>
            <person name="Howlett B.J."/>
        </authorList>
    </citation>
    <scope>NUCLEOTIDE SEQUENCE [LARGE SCALE GENOMIC DNA]</scope>
    <source>
        <strain evidence="2">JN3 / isolate v23.1.3 / race Av1-4-5-6-7-8</strain>
    </source>
</reference>
<evidence type="ECO:0000313" key="1">
    <source>
        <dbReference type="EMBL" id="CBX93839.1"/>
    </source>
</evidence>
<proteinExistence type="predicted"/>
<dbReference type="HOGENOM" id="CLU_3260674_0_0_1"/>
<gene>
    <name evidence="1" type="ORF">LEMA_P035130.1</name>
</gene>
<sequence>MSQSSKAGFFVGVRRSHHGFFFFFSSSSSYTTRPSCDSSLAR</sequence>
<dbReference type="VEuPathDB" id="FungiDB:LEMA_P035130.1"/>
<dbReference type="InParanoid" id="E4ZRJ2"/>
<keyword evidence="2" id="KW-1185">Reference proteome</keyword>
<evidence type="ECO:0000313" key="2">
    <source>
        <dbReference type="Proteomes" id="UP000002668"/>
    </source>
</evidence>
<dbReference type="AlphaFoldDB" id="E4ZRJ2"/>
<organism evidence="2">
    <name type="scientific">Leptosphaeria maculans (strain JN3 / isolate v23.1.3 / race Av1-4-5-6-7-8)</name>
    <name type="common">Blackleg fungus</name>
    <name type="synonym">Phoma lingam</name>
    <dbReference type="NCBI Taxonomy" id="985895"/>
    <lineage>
        <taxon>Eukaryota</taxon>
        <taxon>Fungi</taxon>
        <taxon>Dikarya</taxon>
        <taxon>Ascomycota</taxon>
        <taxon>Pezizomycotina</taxon>
        <taxon>Dothideomycetes</taxon>
        <taxon>Pleosporomycetidae</taxon>
        <taxon>Pleosporales</taxon>
        <taxon>Pleosporineae</taxon>
        <taxon>Leptosphaeriaceae</taxon>
        <taxon>Plenodomus</taxon>
        <taxon>Plenodomus lingam/Leptosphaeria maculans species complex</taxon>
    </lineage>
</organism>